<feature type="transmembrane region" description="Helical" evidence="1">
    <location>
        <begin position="243"/>
        <end position="265"/>
    </location>
</feature>
<feature type="transmembrane region" description="Helical" evidence="1">
    <location>
        <begin position="107"/>
        <end position="128"/>
    </location>
</feature>
<comment type="caution">
    <text evidence="2">The sequence shown here is derived from an EMBL/GenBank/DDBJ whole genome shotgun (WGS) entry which is preliminary data.</text>
</comment>
<keyword evidence="1" id="KW-0812">Transmembrane</keyword>
<accession>A0A317EZU8</accession>
<organism evidence="2 3">
    <name type="scientific">Pedobacter paludis</name>
    <dbReference type="NCBI Taxonomy" id="2203212"/>
    <lineage>
        <taxon>Bacteria</taxon>
        <taxon>Pseudomonadati</taxon>
        <taxon>Bacteroidota</taxon>
        <taxon>Sphingobacteriia</taxon>
        <taxon>Sphingobacteriales</taxon>
        <taxon>Sphingobacteriaceae</taxon>
        <taxon>Pedobacter</taxon>
    </lineage>
</organism>
<keyword evidence="3" id="KW-1185">Reference proteome</keyword>
<name>A0A317EZU8_9SPHI</name>
<evidence type="ECO:0000313" key="2">
    <source>
        <dbReference type="EMBL" id="PWS32384.1"/>
    </source>
</evidence>
<keyword evidence="1" id="KW-1133">Transmembrane helix</keyword>
<proteinExistence type="predicted"/>
<sequence>MNNTFNINRFGLLLRRQWLDFGKIYLLSLIVIFGVLIGFYAFNIPKAQDGLPPMDLNYVSLRFRYPIFGIVGFLFISIVASSYFSNLGQKSKAIIDLMTPSSTFEKFLAGVFYTAILSVASYLFIFYITDFAFCKYIDSSFSTFPYDASLTFMGKITHIHGIHAQLLNDEMDFEEYRGFSFLPFLVTSIFLLGSVYFNRFHYIKTAVSVVISVAIIMYIVYLSVSKIGENMVQITDSQNNEKIAFTIIFVSSVILCLFFWVITYVRLKEKEV</sequence>
<dbReference type="EMBL" id="QGNY01000002">
    <property type="protein sequence ID" value="PWS32384.1"/>
    <property type="molecule type" value="Genomic_DNA"/>
</dbReference>
<dbReference type="AlphaFoldDB" id="A0A317EZU8"/>
<keyword evidence="1" id="KW-0472">Membrane</keyword>
<dbReference type="RefSeq" id="WP_109928559.1">
    <property type="nucleotide sequence ID" value="NZ_QGNY01000002.1"/>
</dbReference>
<evidence type="ECO:0000313" key="3">
    <source>
        <dbReference type="Proteomes" id="UP000245391"/>
    </source>
</evidence>
<feature type="transmembrane region" description="Helical" evidence="1">
    <location>
        <begin position="179"/>
        <end position="198"/>
    </location>
</feature>
<feature type="transmembrane region" description="Helical" evidence="1">
    <location>
        <begin position="24"/>
        <end position="43"/>
    </location>
</feature>
<evidence type="ECO:0000256" key="1">
    <source>
        <dbReference type="SAM" id="Phobius"/>
    </source>
</evidence>
<feature type="transmembrane region" description="Helical" evidence="1">
    <location>
        <begin position="205"/>
        <end position="223"/>
    </location>
</feature>
<gene>
    <name evidence="2" type="ORF">DF947_04670</name>
</gene>
<reference evidence="3" key="1">
    <citation type="submission" date="2018-05" db="EMBL/GenBank/DDBJ databases">
        <title>Pedobacter paludis sp. nov., isolated from wetland soil.</title>
        <authorList>
            <person name="Zhang Y."/>
        </authorList>
    </citation>
    <scope>NUCLEOTIDE SEQUENCE [LARGE SCALE GENOMIC DNA]</scope>
    <source>
        <strain evidence="3">R-8</strain>
    </source>
</reference>
<feature type="transmembrane region" description="Helical" evidence="1">
    <location>
        <begin position="63"/>
        <end position="86"/>
    </location>
</feature>
<dbReference type="OrthoDB" id="1523880at2"/>
<protein>
    <submittedName>
        <fullName evidence="2">Uncharacterized protein</fullName>
    </submittedName>
</protein>
<dbReference type="Proteomes" id="UP000245391">
    <property type="component" value="Unassembled WGS sequence"/>
</dbReference>